<dbReference type="GO" id="GO:0072659">
    <property type="term" value="P:protein localization to plasma membrane"/>
    <property type="evidence" value="ECO:0007669"/>
    <property type="project" value="TreeGrafter"/>
</dbReference>
<dbReference type="InterPro" id="IPR036028">
    <property type="entry name" value="SH3-like_dom_sf"/>
</dbReference>
<evidence type="ECO:0000256" key="3">
    <source>
        <dbReference type="ARBA" id="ARBA00022553"/>
    </source>
</evidence>
<evidence type="ECO:0000259" key="10">
    <source>
        <dbReference type="PROSITE" id="PS50002"/>
    </source>
</evidence>
<dbReference type="PANTHER" id="PTHR16830">
    <property type="entry name" value="SH2 CONTAINING ADAPTOR PRAM-1 RELATED"/>
    <property type="match status" value="1"/>
</dbReference>
<dbReference type="InterPro" id="IPR001452">
    <property type="entry name" value="SH3_domain"/>
</dbReference>
<evidence type="ECO:0000256" key="7">
    <source>
        <dbReference type="ARBA" id="ARBA00068977"/>
    </source>
</evidence>
<name>D2I871_AILME</name>
<organism evidence="11">
    <name type="scientific">Ailuropoda melanoleuca</name>
    <name type="common">Giant panda</name>
    <dbReference type="NCBI Taxonomy" id="9646"/>
    <lineage>
        <taxon>Eukaryota</taxon>
        <taxon>Metazoa</taxon>
        <taxon>Chordata</taxon>
        <taxon>Craniata</taxon>
        <taxon>Vertebrata</taxon>
        <taxon>Euteleostomi</taxon>
        <taxon>Mammalia</taxon>
        <taxon>Eutheria</taxon>
        <taxon>Laurasiatheria</taxon>
        <taxon>Carnivora</taxon>
        <taxon>Caniformia</taxon>
        <taxon>Ursidae</taxon>
        <taxon>Ailuropoda</taxon>
    </lineage>
</organism>
<protein>
    <recommendedName>
        <fullName evidence="7">FYN-binding protein 2</fullName>
    </recommendedName>
    <alternativeName>
        <fullName evidence="8">Activation-dependent, raft-recruited ADAP-like phosphoprotein</fullName>
    </alternativeName>
</protein>
<evidence type="ECO:0000256" key="8">
    <source>
        <dbReference type="ARBA" id="ARBA00079345"/>
    </source>
</evidence>
<reference evidence="11" key="1">
    <citation type="journal article" date="2010" name="Nature">
        <title>The sequence and de novo assembly of the giant panda genome.</title>
        <authorList>
            <person name="Li R."/>
            <person name="Fan W."/>
            <person name="Tian G."/>
            <person name="Zhu H."/>
            <person name="He L."/>
            <person name="Cai J."/>
            <person name="Huang Q."/>
            <person name="Cai Q."/>
            <person name="Li B."/>
            <person name="Bai Y."/>
            <person name="Zhang Z."/>
            <person name="Zhang Y."/>
            <person name="Wang W."/>
            <person name="Li J."/>
            <person name="Wei F."/>
            <person name="Li H."/>
            <person name="Jian M."/>
            <person name="Li J."/>
            <person name="Zhang Z."/>
            <person name="Nielsen R."/>
            <person name="Li D."/>
            <person name="Gu W."/>
            <person name="Yang Z."/>
            <person name="Xuan Z."/>
            <person name="Ryder O.A."/>
            <person name="Leung F.C."/>
            <person name="Zhou Y."/>
            <person name="Cao J."/>
            <person name="Sun X."/>
            <person name="Fu Y."/>
            <person name="Fang X."/>
            <person name="Guo X."/>
            <person name="Wang B."/>
            <person name="Hou R."/>
            <person name="Shen F."/>
            <person name="Mu B."/>
            <person name="Ni P."/>
            <person name="Lin R."/>
            <person name="Qian W."/>
            <person name="Wang G."/>
            <person name="Yu C."/>
            <person name="Nie W."/>
            <person name="Wang J."/>
            <person name="Wu Z."/>
            <person name="Liang H."/>
            <person name="Min J."/>
            <person name="Wu Q."/>
            <person name="Cheng S."/>
            <person name="Ruan J."/>
            <person name="Wang M."/>
            <person name="Shi Z."/>
            <person name="Wen M."/>
            <person name="Liu B."/>
            <person name="Ren X."/>
            <person name="Zheng H."/>
            <person name="Dong D."/>
            <person name="Cook K."/>
            <person name="Shan G."/>
            <person name="Zhang H."/>
            <person name="Kosiol C."/>
            <person name="Xie X."/>
            <person name="Lu Z."/>
            <person name="Zheng H."/>
            <person name="Li Y."/>
            <person name="Steiner C.C."/>
            <person name="Lam T.T."/>
            <person name="Lin S."/>
            <person name="Zhang Q."/>
            <person name="Li G."/>
            <person name="Tian J."/>
            <person name="Gong T."/>
            <person name="Liu H."/>
            <person name="Zhang D."/>
            <person name="Fang L."/>
            <person name="Ye C."/>
            <person name="Zhang J."/>
            <person name="Hu W."/>
            <person name="Xu A."/>
            <person name="Ren Y."/>
            <person name="Zhang G."/>
            <person name="Bruford M.W."/>
            <person name="Li Q."/>
            <person name="Ma L."/>
            <person name="Guo Y."/>
            <person name="An N."/>
            <person name="Hu Y."/>
            <person name="Zheng Y."/>
            <person name="Shi Y."/>
            <person name="Li Z."/>
            <person name="Liu Q."/>
            <person name="Chen Y."/>
            <person name="Zhao J."/>
            <person name="Qu N."/>
            <person name="Zhao S."/>
            <person name="Tian F."/>
            <person name="Wang X."/>
            <person name="Wang H."/>
            <person name="Xu L."/>
            <person name="Liu X."/>
            <person name="Vinar T."/>
            <person name="Wang Y."/>
            <person name="Lam T.W."/>
            <person name="Yiu S.M."/>
            <person name="Liu S."/>
            <person name="Zhang H."/>
            <person name="Li D."/>
            <person name="Huang Y."/>
            <person name="Wang X."/>
            <person name="Yang G."/>
            <person name="Jiang Z."/>
            <person name="Wang J."/>
            <person name="Qin N."/>
            <person name="Li L."/>
            <person name="Li J."/>
            <person name="Bolund L."/>
            <person name="Kristiansen K."/>
            <person name="Wong G.K."/>
            <person name="Olson M."/>
            <person name="Zhang X."/>
            <person name="Li S."/>
            <person name="Yang H."/>
            <person name="Wang J."/>
            <person name="Wang J."/>
        </authorList>
    </citation>
    <scope>NUCLEOTIDE SEQUENCE [LARGE SCALE GENOMIC DNA]</scope>
</reference>
<comment type="function">
    <text evidence="5">Adapter protein that plays a role in T-cell receptor (TCR)-mediated activation of signaling pathways. Required for T-cell activation and integrin-mediated T-cell adhesion in response to TCR stimulation.</text>
</comment>
<keyword evidence="4" id="KW-0472">Membrane</keyword>
<dbReference type="InterPro" id="IPR043443">
    <property type="entry name" value="FYB1/2-like"/>
</dbReference>
<feature type="non-terminal residue" evidence="11">
    <location>
        <position position="1"/>
    </location>
</feature>
<dbReference type="FunFam" id="2.30.30.40:FF:000220">
    <property type="entry name" value="FYN binding protein 2"/>
    <property type="match status" value="1"/>
</dbReference>
<evidence type="ECO:0000256" key="4">
    <source>
        <dbReference type="ARBA" id="ARBA00023136"/>
    </source>
</evidence>
<evidence type="ECO:0000256" key="9">
    <source>
        <dbReference type="PROSITE-ProRule" id="PRU00192"/>
    </source>
</evidence>
<feature type="non-terminal residue" evidence="11">
    <location>
        <position position="72"/>
    </location>
</feature>
<dbReference type="GO" id="GO:0045121">
    <property type="term" value="C:membrane raft"/>
    <property type="evidence" value="ECO:0007669"/>
    <property type="project" value="UniProtKB-SubCell"/>
</dbReference>
<dbReference type="SUPFAM" id="SSF50044">
    <property type="entry name" value="SH3-domain"/>
    <property type="match status" value="1"/>
</dbReference>
<keyword evidence="3" id="KW-0597">Phosphoprotein</keyword>
<dbReference type="EMBL" id="GL196000">
    <property type="protein sequence ID" value="EFB23486.1"/>
    <property type="molecule type" value="Genomic_DNA"/>
</dbReference>
<dbReference type="PANTHER" id="PTHR16830:SF1">
    <property type="entry name" value="FYN-BINDING PROTEIN 2"/>
    <property type="match status" value="1"/>
</dbReference>
<dbReference type="GO" id="GO:0005886">
    <property type="term" value="C:plasma membrane"/>
    <property type="evidence" value="ECO:0007669"/>
    <property type="project" value="InterPro"/>
</dbReference>
<evidence type="ECO:0000256" key="1">
    <source>
        <dbReference type="ARBA" id="ARBA00004285"/>
    </source>
</evidence>
<dbReference type="InterPro" id="IPR029294">
    <property type="entry name" value="hSH3"/>
</dbReference>
<dbReference type="PROSITE" id="PS50002">
    <property type="entry name" value="SH3"/>
    <property type="match status" value="1"/>
</dbReference>
<dbReference type="Gene3D" id="2.30.30.40">
    <property type="entry name" value="SH3 Domains"/>
    <property type="match status" value="1"/>
</dbReference>
<evidence type="ECO:0000313" key="11">
    <source>
        <dbReference type="EMBL" id="EFB23486.1"/>
    </source>
</evidence>
<gene>
    <name evidence="11" type="ORF">PANDA_022240</name>
</gene>
<dbReference type="GO" id="GO:0050852">
    <property type="term" value="P:T cell receptor signaling pathway"/>
    <property type="evidence" value="ECO:0007669"/>
    <property type="project" value="TreeGrafter"/>
</dbReference>
<proteinExistence type="predicted"/>
<evidence type="ECO:0000256" key="6">
    <source>
        <dbReference type="ARBA" id="ARBA00062840"/>
    </source>
</evidence>
<feature type="domain" description="SH3" evidence="10">
    <location>
        <begin position="8"/>
        <end position="68"/>
    </location>
</feature>
<comment type="subunit">
    <text evidence="6">Interacts with SKAP1, LCK and FYN. The phosphorylated form interacts with LCP2.</text>
</comment>
<sequence>FQYDKEITIINTAVACSSNSRNGIFDLPITPGEELQVIDTTEENLVICRNSKGKYGYVLIEHLDFKHQGWSP</sequence>
<dbReference type="AlphaFoldDB" id="D2I871"/>
<accession>D2I871</accession>
<comment type="subcellular location">
    <subcellularLocation>
        <location evidence="1">Membrane raft</location>
    </subcellularLocation>
</comment>
<dbReference type="InParanoid" id="D2I871"/>
<keyword evidence="2 9" id="KW-0728">SH3 domain</keyword>
<evidence type="ECO:0000256" key="5">
    <source>
        <dbReference type="ARBA" id="ARBA00060088"/>
    </source>
</evidence>
<dbReference type="GO" id="GO:0007229">
    <property type="term" value="P:integrin-mediated signaling pathway"/>
    <property type="evidence" value="ECO:0007669"/>
    <property type="project" value="InterPro"/>
</dbReference>
<evidence type="ECO:0000256" key="2">
    <source>
        <dbReference type="ARBA" id="ARBA00022443"/>
    </source>
</evidence>
<dbReference type="Pfam" id="PF14603">
    <property type="entry name" value="hSH3"/>
    <property type="match status" value="1"/>
</dbReference>